<feature type="region of interest" description="Disordered" evidence="4">
    <location>
        <begin position="155"/>
        <end position="181"/>
    </location>
</feature>
<accession>A0AAJ2S2U1</accession>
<evidence type="ECO:0000313" key="5">
    <source>
        <dbReference type="EMBL" id="MDX6033421.1"/>
    </source>
</evidence>
<feature type="compositionally biased region" description="Polar residues" evidence="4">
    <location>
        <begin position="155"/>
        <end position="164"/>
    </location>
</feature>
<dbReference type="EMBL" id="JAWXRC010000042">
    <property type="protein sequence ID" value="MDX6033421.1"/>
    <property type="molecule type" value="Genomic_DNA"/>
</dbReference>
<protein>
    <recommendedName>
        <fullName evidence="3">UPF0319 protein SIL20_18120</fullName>
    </recommendedName>
</protein>
<dbReference type="Proteomes" id="UP001282336">
    <property type="component" value="Unassembled WGS sequence"/>
</dbReference>
<dbReference type="RefSeq" id="WP_319629875.1">
    <property type="nucleotide sequence ID" value="NZ_JAWXRB010000045.1"/>
</dbReference>
<evidence type="ECO:0000256" key="1">
    <source>
        <dbReference type="ARBA" id="ARBA00008490"/>
    </source>
</evidence>
<evidence type="ECO:0000313" key="6">
    <source>
        <dbReference type="Proteomes" id="UP001282336"/>
    </source>
</evidence>
<evidence type="ECO:0000256" key="2">
    <source>
        <dbReference type="ARBA" id="ARBA00022729"/>
    </source>
</evidence>
<gene>
    <name evidence="5" type="ORF">SIL20_18120</name>
</gene>
<reference evidence="5" key="1">
    <citation type="submission" date="2023-11" db="EMBL/GenBank/DDBJ databases">
        <title>Scandinavium wanjuensis sp. nov., isolated from lettuce South Korea.</title>
        <authorList>
            <person name="Park J."/>
            <person name="Park S."/>
            <person name="Oh K.K."/>
            <person name="Cho G.S."/>
            <person name="Franz C.M.A.P."/>
        </authorList>
    </citation>
    <scope>NUCLEOTIDE SEQUENCE</scope>
    <source>
        <strain evidence="5">V105_12</strain>
    </source>
</reference>
<evidence type="ECO:0000256" key="3">
    <source>
        <dbReference type="HAMAP-Rule" id="MF_00789"/>
    </source>
</evidence>
<dbReference type="NCBIfam" id="NF047712">
    <property type="entry name" value="CrliSynInhib"/>
    <property type="match status" value="1"/>
</dbReference>
<name>A0AAJ2S2U1_9ENTR</name>
<dbReference type="PANTHER" id="PTHR38108:SF1">
    <property type="entry name" value="UPF0319 PROTEIN YCCT"/>
    <property type="match status" value="1"/>
</dbReference>
<proteinExistence type="inferred from homology"/>
<keyword evidence="2 3" id="KW-0732">Signal</keyword>
<evidence type="ECO:0000256" key="4">
    <source>
        <dbReference type="SAM" id="MobiDB-lite"/>
    </source>
</evidence>
<comment type="similarity">
    <text evidence="1 3">Belongs to the UPF0319 family.</text>
</comment>
<comment type="caution">
    <text evidence="5">The sequence shown here is derived from an EMBL/GenBank/DDBJ whole genome shotgun (WGS) entry which is preliminary data.</text>
</comment>
<feature type="chain" id="PRO_5042301871" description="UPF0319 protein SIL20_18120" evidence="3">
    <location>
        <begin position="21"/>
        <end position="220"/>
    </location>
</feature>
<dbReference type="Pfam" id="PF09829">
    <property type="entry name" value="DUF2057"/>
    <property type="match status" value="1"/>
</dbReference>
<organism evidence="5 6">
    <name type="scientific">Scandinavium lactucae</name>
    <dbReference type="NCBI Taxonomy" id="3095028"/>
    <lineage>
        <taxon>Bacteria</taxon>
        <taxon>Pseudomonadati</taxon>
        <taxon>Pseudomonadota</taxon>
        <taxon>Gammaproteobacteria</taxon>
        <taxon>Enterobacterales</taxon>
        <taxon>Enterobacteriaceae</taxon>
        <taxon>Scandinavium</taxon>
    </lineage>
</organism>
<dbReference type="AlphaFoldDB" id="A0AAJ2S2U1"/>
<dbReference type="InterPro" id="IPR018635">
    <property type="entry name" value="UPF0319"/>
</dbReference>
<feature type="signal peptide" evidence="3">
    <location>
        <begin position="1"/>
        <end position="20"/>
    </location>
</feature>
<sequence precursor="true">MKTGMVMLCLLLLMPACVSATTLRLSGDINLLVLDGKKVSSLLLRGAESLEVDNGLHQVVFRVEKIIVLPDQNRQLYVSPPLIASFNSQLVGQINFSLPRLETLEETQAFTSTPHVSLLDGNAMPIPVKLDILAITQAGGEIDYETATEAYNQANKQASSSPFSTPLPDDSTLLSKTNELDNPAYQSQTLTEQRLKYWFQLADPQTRHRFLEWAKSQPSS</sequence>
<dbReference type="PANTHER" id="PTHR38108">
    <property type="entry name" value="UPF0319 PROTEIN YCCT"/>
    <property type="match status" value="1"/>
</dbReference>
<dbReference type="HAMAP" id="MF_00789">
    <property type="entry name" value="UPF0319"/>
    <property type="match status" value="1"/>
</dbReference>
<dbReference type="NCBIfam" id="NF002967">
    <property type="entry name" value="PRK03641.1"/>
    <property type="match status" value="1"/>
</dbReference>